<gene>
    <name evidence="2" type="ORF">N0F65_004642</name>
</gene>
<evidence type="ECO:0000256" key="1">
    <source>
        <dbReference type="SAM" id="Phobius"/>
    </source>
</evidence>
<proteinExistence type="predicted"/>
<dbReference type="AlphaFoldDB" id="A0AAV2ZG39"/>
<organism evidence="2 3">
    <name type="scientific">Lagenidium giganteum</name>
    <dbReference type="NCBI Taxonomy" id="4803"/>
    <lineage>
        <taxon>Eukaryota</taxon>
        <taxon>Sar</taxon>
        <taxon>Stramenopiles</taxon>
        <taxon>Oomycota</taxon>
        <taxon>Peronosporomycetes</taxon>
        <taxon>Pythiales</taxon>
        <taxon>Pythiaceae</taxon>
    </lineage>
</organism>
<accession>A0AAV2ZG39</accession>
<sequence length="95" mass="10670">HAQTPQADIDKTISLTLSDILLTIMGLVLLSTDVVRSGLCTMNIYKRVEPNNPTVKLWSYKYDTLSIPSRTLVANLNESLYPPCVLYRSKCEDPL</sequence>
<dbReference type="Proteomes" id="UP001146120">
    <property type="component" value="Unassembled WGS sequence"/>
</dbReference>
<comment type="caution">
    <text evidence="2">The sequence shown here is derived from an EMBL/GenBank/DDBJ whole genome shotgun (WGS) entry which is preliminary data.</text>
</comment>
<reference evidence="2" key="2">
    <citation type="journal article" date="2023" name="Microbiol Resour">
        <title>Decontamination and Annotation of the Draft Genome Sequence of the Oomycete Lagenidium giganteum ARSEF 373.</title>
        <authorList>
            <person name="Morgan W.R."/>
            <person name="Tartar A."/>
        </authorList>
    </citation>
    <scope>NUCLEOTIDE SEQUENCE</scope>
    <source>
        <strain evidence="2">ARSEF 373</strain>
    </source>
</reference>
<feature type="non-terminal residue" evidence="2">
    <location>
        <position position="1"/>
    </location>
</feature>
<keyword evidence="1" id="KW-0472">Membrane</keyword>
<dbReference type="EMBL" id="DAKRPA010000020">
    <property type="protein sequence ID" value="DBA03365.1"/>
    <property type="molecule type" value="Genomic_DNA"/>
</dbReference>
<keyword evidence="3" id="KW-1185">Reference proteome</keyword>
<feature type="transmembrane region" description="Helical" evidence="1">
    <location>
        <begin position="20"/>
        <end position="39"/>
    </location>
</feature>
<name>A0AAV2ZG39_9STRA</name>
<keyword evidence="1" id="KW-1133">Transmembrane helix</keyword>
<evidence type="ECO:0000313" key="3">
    <source>
        <dbReference type="Proteomes" id="UP001146120"/>
    </source>
</evidence>
<keyword evidence="1" id="KW-0812">Transmembrane</keyword>
<reference evidence="2" key="1">
    <citation type="submission" date="2022-11" db="EMBL/GenBank/DDBJ databases">
        <authorList>
            <person name="Morgan W.R."/>
            <person name="Tartar A."/>
        </authorList>
    </citation>
    <scope>NUCLEOTIDE SEQUENCE</scope>
    <source>
        <strain evidence="2">ARSEF 373</strain>
    </source>
</reference>
<protein>
    <submittedName>
        <fullName evidence="2">Uncharacterized protein</fullName>
    </submittedName>
</protein>
<evidence type="ECO:0000313" key="2">
    <source>
        <dbReference type="EMBL" id="DBA03365.1"/>
    </source>
</evidence>